<name>A0A7H0VE53_9FLAO</name>
<feature type="transmembrane region" description="Helical" evidence="1">
    <location>
        <begin position="183"/>
        <end position="202"/>
    </location>
</feature>
<protein>
    <recommendedName>
        <fullName evidence="4">Glycosyltransferase RgtA/B/C/D-like domain-containing protein</fullName>
    </recommendedName>
</protein>
<feature type="transmembrane region" description="Helical" evidence="1">
    <location>
        <begin position="298"/>
        <end position="318"/>
    </location>
</feature>
<keyword evidence="3" id="KW-1185">Reference proteome</keyword>
<gene>
    <name evidence="2" type="ORF">H4K34_16750</name>
</gene>
<keyword evidence="1" id="KW-0812">Transmembrane</keyword>
<evidence type="ECO:0000313" key="2">
    <source>
        <dbReference type="EMBL" id="QNR24001.1"/>
    </source>
</evidence>
<feature type="transmembrane region" description="Helical" evidence="1">
    <location>
        <begin position="124"/>
        <end position="140"/>
    </location>
</feature>
<feature type="transmembrane region" description="Helical" evidence="1">
    <location>
        <begin position="269"/>
        <end position="291"/>
    </location>
</feature>
<reference evidence="2 3" key="1">
    <citation type="submission" date="2020-08" db="EMBL/GenBank/DDBJ databases">
        <title>Croceimicrobium hydrocarbonivorans gen. nov., sp. nov., a novel marine bacterium isolated from a bacterial consortium that degrades polyethylene terephthalate.</title>
        <authorList>
            <person name="Liu R."/>
        </authorList>
    </citation>
    <scope>NUCLEOTIDE SEQUENCE [LARGE SCALE GENOMIC DNA]</scope>
    <source>
        <strain evidence="2 3">A20-9</strain>
    </source>
</reference>
<proteinExistence type="predicted"/>
<evidence type="ECO:0000313" key="3">
    <source>
        <dbReference type="Proteomes" id="UP000516305"/>
    </source>
</evidence>
<keyword evidence="1" id="KW-1133">Transmembrane helix</keyword>
<feature type="transmembrane region" description="Helical" evidence="1">
    <location>
        <begin position="99"/>
        <end position="118"/>
    </location>
</feature>
<organism evidence="2 3">
    <name type="scientific">Croceimicrobium hydrocarbonivorans</name>
    <dbReference type="NCBI Taxonomy" id="2761580"/>
    <lineage>
        <taxon>Bacteria</taxon>
        <taxon>Pseudomonadati</taxon>
        <taxon>Bacteroidota</taxon>
        <taxon>Flavobacteriia</taxon>
        <taxon>Flavobacteriales</taxon>
        <taxon>Owenweeksiaceae</taxon>
        <taxon>Croceimicrobium</taxon>
    </lineage>
</organism>
<dbReference type="RefSeq" id="WP_210758534.1">
    <property type="nucleotide sequence ID" value="NZ_CP060139.1"/>
</dbReference>
<keyword evidence="1" id="KW-0472">Membrane</keyword>
<feature type="transmembrane region" description="Helical" evidence="1">
    <location>
        <begin position="239"/>
        <end position="257"/>
    </location>
</feature>
<sequence>MPKIYYWIHGLIFGILAILAIQSPAVGGEGDTLMHFFWAQHVWTDPAALFNSWAKPFFTLFASPFSYFGFTGIKIFNILCGVATSLFASLYAARKGWQALWLIPILAFLSPAFSSYLNSGLTEPFAALCLILCLYFLELAKTNKTYLIAAYSLVSFLPFCRGEAQVLIPVFLVYGLLNKQYRYLPLILVGSLIYGFLGSFYHQGDWLWFYQKAYVAGASVYGKGDWTHYFERMGIMMGALYFLLILAGSIISIYWLFKKKDWWRQDFLLLFGSAWGFFAAHTMVWALGLYASAGLERVLIMVFPLFWLMALLPFQLFWSKIKARQGYAILGLIAILGVLTMVTDSRAKPYRKTAWDLGPYQTYILNEVYPFLKERYPDLESRHLVNDLPYLAMLSGHNPLNIKEQSNWQRVQKEIWQQMHRSSLFIWDSHNVPFYTGLNEEKIGEIEWLSKIQSWEMGGRKYILLEANERYPFPDAPKN</sequence>
<dbReference type="AlphaFoldDB" id="A0A7H0VE53"/>
<dbReference type="Proteomes" id="UP000516305">
    <property type="component" value="Chromosome"/>
</dbReference>
<feature type="transmembrane region" description="Helical" evidence="1">
    <location>
        <begin position="324"/>
        <end position="342"/>
    </location>
</feature>
<feature type="transmembrane region" description="Helical" evidence="1">
    <location>
        <begin position="65"/>
        <end position="92"/>
    </location>
</feature>
<dbReference type="KEGG" id="chyd:H4K34_16750"/>
<evidence type="ECO:0008006" key="4">
    <source>
        <dbReference type="Google" id="ProtNLM"/>
    </source>
</evidence>
<dbReference type="EMBL" id="CP060139">
    <property type="protein sequence ID" value="QNR24001.1"/>
    <property type="molecule type" value="Genomic_DNA"/>
</dbReference>
<accession>A0A7H0VE53</accession>
<evidence type="ECO:0000256" key="1">
    <source>
        <dbReference type="SAM" id="Phobius"/>
    </source>
</evidence>